<dbReference type="Proteomes" id="UP000286732">
    <property type="component" value="Unassembled WGS sequence"/>
</dbReference>
<evidence type="ECO:0000313" key="4">
    <source>
        <dbReference type="EMBL" id="RTZ87655.1"/>
    </source>
</evidence>
<organism evidence="3 7">
    <name type="scientific">SAR324 cluster bacterium</name>
    <dbReference type="NCBI Taxonomy" id="2024889"/>
    <lineage>
        <taxon>Bacteria</taxon>
        <taxon>Deltaproteobacteria</taxon>
        <taxon>SAR324 cluster</taxon>
    </lineage>
</organism>
<evidence type="ECO:0000313" key="2">
    <source>
        <dbReference type="EMBL" id="RTZ78365.1"/>
    </source>
</evidence>
<dbReference type="InterPro" id="IPR006175">
    <property type="entry name" value="YjgF/YER057c/UK114"/>
</dbReference>
<reference evidence="6 7" key="1">
    <citation type="submission" date="2018-06" db="EMBL/GenBank/DDBJ databases">
        <title>Combined omics and stable isotope probing to characterize newly discovered Mariana Back-Arc vent microbial communities.</title>
        <authorList>
            <person name="Trembath-Reichert E."/>
            <person name="Huber J.A."/>
        </authorList>
    </citation>
    <scope>NUCLEOTIDE SEQUENCE [LARGE SCALE GENOMIC DNA]</scope>
    <source>
        <strain evidence="5">MAG 151</strain>
        <strain evidence="3">MAG 24</strain>
        <strain evidence="4">MAG 58</strain>
        <strain evidence="2">MAG 63_2</strain>
    </source>
</reference>
<dbReference type="EMBL" id="QNZM01000293">
    <property type="protein sequence ID" value="RTZ78365.1"/>
    <property type="molecule type" value="Genomic_DNA"/>
</dbReference>
<dbReference type="GO" id="GO:0005829">
    <property type="term" value="C:cytosol"/>
    <property type="evidence" value="ECO:0007669"/>
    <property type="project" value="TreeGrafter"/>
</dbReference>
<dbReference type="Proteomes" id="UP000288322">
    <property type="component" value="Unassembled WGS sequence"/>
</dbReference>
<dbReference type="AlphaFoldDB" id="A0A432GJJ8"/>
<dbReference type="EMBL" id="QNZI01000172">
    <property type="protein sequence ID" value="RTZ84119.1"/>
    <property type="molecule type" value="Genomic_DNA"/>
</dbReference>
<evidence type="ECO:0000313" key="3">
    <source>
        <dbReference type="EMBL" id="RTZ84119.1"/>
    </source>
</evidence>
<dbReference type="Proteomes" id="UP000287176">
    <property type="component" value="Unassembled WGS sequence"/>
</dbReference>
<evidence type="ECO:0000313" key="7">
    <source>
        <dbReference type="Proteomes" id="UP000287176"/>
    </source>
</evidence>
<dbReference type="GO" id="GO:0019239">
    <property type="term" value="F:deaminase activity"/>
    <property type="evidence" value="ECO:0007669"/>
    <property type="project" value="TreeGrafter"/>
</dbReference>
<dbReference type="CDD" id="cd00448">
    <property type="entry name" value="YjgF_YER057c_UK114_family"/>
    <property type="match status" value="1"/>
</dbReference>
<comment type="similarity">
    <text evidence="1">Belongs to the RutC family.</text>
</comment>
<evidence type="ECO:0000313" key="5">
    <source>
        <dbReference type="EMBL" id="RTZ88400.1"/>
    </source>
</evidence>
<dbReference type="EMBL" id="QNZH01000229">
    <property type="protein sequence ID" value="RTZ88400.1"/>
    <property type="molecule type" value="Genomic_DNA"/>
</dbReference>
<evidence type="ECO:0000256" key="1">
    <source>
        <dbReference type="ARBA" id="ARBA00010552"/>
    </source>
</evidence>
<dbReference type="Proteomes" id="UP000287917">
    <property type="component" value="Unassembled WGS sequence"/>
</dbReference>
<protein>
    <submittedName>
        <fullName evidence="3">RidA family protein</fullName>
    </submittedName>
</protein>
<accession>A0A432GJJ8</accession>
<dbReference type="PANTHER" id="PTHR11803:SF58">
    <property type="entry name" value="PROTEIN HMF1-RELATED"/>
    <property type="match status" value="1"/>
</dbReference>
<name>A0A432GJJ8_9DELT</name>
<dbReference type="EMBL" id="QNZK01000026">
    <property type="protein sequence ID" value="RTZ87655.1"/>
    <property type="molecule type" value="Genomic_DNA"/>
</dbReference>
<comment type="caution">
    <text evidence="3">The sequence shown here is derived from an EMBL/GenBank/DDBJ whole genome shotgun (WGS) entry which is preliminary data.</text>
</comment>
<proteinExistence type="inferred from homology"/>
<dbReference type="Pfam" id="PF01042">
    <property type="entry name" value="Ribonuc_L-PSP"/>
    <property type="match status" value="1"/>
</dbReference>
<dbReference type="Gene3D" id="3.30.1330.40">
    <property type="entry name" value="RutC-like"/>
    <property type="match status" value="1"/>
</dbReference>
<gene>
    <name evidence="5" type="ORF">DSY93_08580</name>
    <name evidence="3" type="ORF">DSY94_06915</name>
    <name evidence="4" type="ORF">DSY96_00745</name>
    <name evidence="2" type="ORF">DSY98_07430</name>
</gene>
<dbReference type="SUPFAM" id="SSF55298">
    <property type="entry name" value="YjgF-like"/>
    <property type="match status" value="1"/>
</dbReference>
<dbReference type="PANTHER" id="PTHR11803">
    <property type="entry name" value="2-IMINOBUTANOATE/2-IMINOPROPANOATE DEAMINASE RIDA"/>
    <property type="match status" value="1"/>
</dbReference>
<sequence length="139" mass="15626">MMAHQRIRKFNTKDTYPDQDLDNDLCQVVRAGNTLYLRGQVGTDFDGNLIGFNDPEAQTEQAMKNVKQLLEEAGSCLDHVCKITIYLTSREIREAVYRTVGKWLKGVFPVSTGVIVAGLAKPEWLLEVDVIAVIPEEDK</sequence>
<dbReference type="InterPro" id="IPR035959">
    <property type="entry name" value="RutC-like_sf"/>
</dbReference>
<evidence type="ECO:0000313" key="6">
    <source>
        <dbReference type="Proteomes" id="UP000286732"/>
    </source>
</evidence>